<dbReference type="Proteomes" id="UP000243459">
    <property type="component" value="Unassembled WGS sequence"/>
</dbReference>
<protein>
    <submittedName>
        <fullName evidence="1">Uncharacterized protein</fullName>
    </submittedName>
</protein>
<keyword evidence="2" id="KW-1185">Reference proteome</keyword>
<gene>
    <name evidence="1" type="ORF">A4U43_UnF4510</name>
</gene>
<dbReference type="AlphaFoldDB" id="A0A1R3L6U9"/>
<dbReference type="Gramene" id="ONK55347">
    <property type="protein sequence ID" value="ONK55347"/>
    <property type="gene ID" value="A4U43_UnF4510"/>
</dbReference>
<accession>A0A1R3L6U9</accession>
<evidence type="ECO:0000313" key="1">
    <source>
        <dbReference type="EMBL" id="ONK55347.1"/>
    </source>
</evidence>
<reference evidence="2" key="1">
    <citation type="journal article" date="2017" name="Nat. Commun.">
        <title>The asparagus genome sheds light on the origin and evolution of a young Y chromosome.</title>
        <authorList>
            <person name="Harkess A."/>
            <person name="Zhou J."/>
            <person name="Xu C."/>
            <person name="Bowers J.E."/>
            <person name="Van der Hulst R."/>
            <person name="Ayyampalayam S."/>
            <person name="Mercati F."/>
            <person name="Riccardi P."/>
            <person name="McKain M.R."/>
            <person name="Kakrana A."/>
            <person name="Tang H."/>
            <person name="Ray J."/>
            <person name="Groenendijk J."/>
            <person name="Arikit S."/>
            <person name="Mathioni S.M."/>
            <person name="Nakano M."/>
            <person name="Shan H."/>
            <person name="Telgmann-Rauber A."/>
            <person name="Kanno A."/>
            <person name="Yue Z."/>
            <person name="Chen H."/>
            <person name="Li W."/>
            <person name="Chen Y."/>
            <person name="Xu X."/>
            <person name="Zhang Y."/>
            <person name="Luo S."/>
            <person name="Chen H."/>
            <person name="Gao J."/>
            <person name="Mao Z."/>
            <person name="Pires J.C."/>
            <person name="Luo M."/>
            <person name="Kudrna D."/>
            <person name="Wing R.A."/>
            <person name="Meyers B.C."/>
            <person name="Yi K."/>
            <person name="Kong H."/>
            <person name="Lavrijsen P."/>
            <person name="Sunseri F."/>
            <person name="Falavigna A."/>
            <person name="Ye Y."/>
            <person name="Leebens-Mack J.H."/>
            <person name="Chen G."/>
        </authorList>
    </citation>
    <scope>NUCLEOTIDE SEQUENCE [LARGE SCALE GENOMIC DNA]</scope>
    <source>
        <strain evidence="2">cv. DH0086</strain>
    </source>
</reference>
<dbReference type="EMBL" id="KV863540">
    <property type="protein sequence ID" value="ONK55347.1"/>
    <property type="molecule type" value="Genomic_DNA"/>
</dbReference>
<proteinExistence type="predicted"/>
<sequence>MISLVAQVSVAHEASDDDNSVDEEPKSCADRCLRHCTTAPRSTGLIGLVDPGPTFCKFACNLRNQNLHRFIYSSSTAAAIQMKAKARRALLIAALLIISLVAQSSLAAGEDCDEDDSGDCDKPKTCSDRCLQYHCTTAPRATGLIGLIDPGPILCKAACNVKCVWVALTAGSA</sequence>
<evidence type="ECO:0000313" key="2">
    <source>
        <dbReference type="Proteomes" id="UP000243459"/>
    </source>
</evidence>
<name>A0A1R3L6U9_ASPOF</name>
<organism evidence="1 2">
    <name type="scientific">Asparagus officinalis</name>
    <name type="common">Garden asparagus</name>
    <dbReference type="NCBI Taxonomy" id="4686"/>
    <lineage>
        <taxon>Eukaryota</taxon>
        <taxon>Viridiplantae</taxon>
        <taxon>Streptophyta</taxon>
        <taxon>Embryophyta</taxon>
        <taxon>Tracheophyta</taxon>
        <taxon>Spermatophyta</taxon>
        <taxon>Magnoliopsida</taxon>
        <taxon>Liliopsida</taxon>
        <taxon>Asparagales</taxon>
        <taxon>Asparagaceae</taxon>
        <taxon>Asparagoideae</taxon>
        <taxon>Asparagus</taxon>
    </lineage>
</organism>